<comment type="caution">
    <text evidence="2">The sequence shown here is derived from an EMBL/GenBank/DDBJ whole genome shotgun (WGS) entry which is preliminary data.</text>
</comment>
<keyword evidence="3" id="KW-1185">Reference proteome</keyword>
<dbReference type="Proteomes" id="UP001642260">
    <property type="component" value="Unassembled WGS sequence"/>
</dbReference>
<gene>
    <name evidence="2" type="ORF">ERUC_LOCUS31716</name>
</gene>
<dbReference type="EMBL" id="CAKOAT010436265">
    <property type="protein sequence ID" value="CAH8372536.1"/>
    <property type="molecule type" value="Genomic_DNA"/>
</dbReference>
<proteinExistence type="predicted"/>
<evidence type="ECO:0000313" key="3">
    <source>
        <dbReference type="Proteomes" id="UP001642260"/>
    </source>
</evidence>
<dbReference type="AlphaFoldDB" id="A0ABC8L359"/>
<reference evidence="2 3" key="1">
    <citation type="submission" date="2022-03" db="EMBL/GenBank/DDBJ databases">
        <authorList>
            <person name="Macdonald S."/>
            <person name="Ahmed S."/>
            <person name="Newling K."/>
        </authorList>
    </citation>
    <scope>NUCLEOTIDE SEQUENCE [LARGE SCALE GENOMIC DNA]</scope>
</reference>
<evidence type="ECO:0008006" key="4">
    <source>
        <dbReference type="Google" id="ProtNLM"/>
    </source>
</evidence>
<organism evidence="2 3">
    <name type="scientific">Eruca vesicaria subsp. sativa</name>
    <name type="common">Garden rocket</name>
    <name type="synonym">Eruca sativa</name>
    <dbReference type="NCBI Taxonomy" id="29727"/>
    <lineage>
        <taxon>Eukaryota</taxon>
        <taxon>Viridiplantae</taxon>
        <taxon>Streptophyta</taxon>
        <taxon>Embryophyta</taxon>
        <taxon>Tracheophyta</taxon>
        <taxon>Spermatophyta</taxon>
        <taxon>Magnoliopsida</taxon>
        <taxon>eudicotyledons</taxon>
        <taxon>Gunneridae</taxon>
        <taxon>Pentapetalae</taxon>
        <taxon>rosids</taxon>
        <taxon>malvids</taxon>
        <taxon>Brassicales</taxon>
        <taxon>Brassicaceae</taxon>
        <taxon>Brassiceae</taxon>
        <taxon>Eruca</taxon>
    </lineage>
</organism>
<feature type="region of interest" description="Disordered" evidence="1">
    <location>
        <begin position="53"/>
        <end position="81"/>
    </location>
</feature>
<evidence type="ECO:0000256" key="1">
    <source>
        <dbReference type="SAM" id="MobiDB-lite"/>
    </source>
</evidence>
<accession>A0ABC8L359</accession>
<name>A0ABC8L359_ERUVS</name>
<sequence>MFTYINFLEFKPLAIAEAALILSCAIQFPCFFKEICHCTYVANQYMRERSLKKKKGATKQQSLVRENLGPSDNHDSLLWLV</sequence>
<protein>
    <recommendedName>
        <fullName evidence="4">Secreted protein</fullName>
    </recommendedName>
</protein>
<evidence type="ECO:0000313" key="2">
    <source>
        <dbReference type="EMBL" id="CAH8372536.1"/>
    </source>
</evidence>